<evidence type="ECO:0000313" key="1">
    <source>
        <dbReference type="EMBL" id="KYN31782.1"/>
    </source>
</evidence>
<evidence type="ECO:0000313" key="2">
    <source>
        <dbReference type="Proteomes" id="UP000078541"/>
    </source>
</evidence>
<feature type="non-terminal residue" evidence="1">
    <location>
        <position position="1"/>
    </location>
</feature>
<protein>
    <submittedName>
        <fullName evidence="1">Uncharacterized protein</fullName>
    </submittedName>
</protein>
<sequence>VFSVSRSILGMPMFRGLCSPLYQGEEQPDTSYKLLLTLMKWTARSTKLWHSKNGSGHGENPRNA</sequence>
<gene>
    <name evidence="1" type="ORF">ALC56_13921</name>
</gene>
<dbReference type="EMBL" id="KQ981965">
    <property type="protein sequence ID" value="KYN31782.1"/>
    <property type="molecule type" value="Genomic_DNA"/>
</dbReference>
<dbReference type="AlphaFoldDB" id="A0A195EV64"/>
<dbReference type="Proteomes" id="UP000078541">
    <property type="component" value="Unassembled WGS sequence"/>
</dbReference>
<keyword evidence="2" id="KW-1185">Reference proteome</keyword>
<proteinExistence type="predicted"/>
<reference evidence="1 2" key="1">
    <citation type="submission" date="2016-03" db="EMBL/GenBank/DDBJ databases">
        <title>Trachymyrmex septentrionalis WGS genome.</title>
        <authorList>
            <person name="Nygaard S."/>
            <person name="Hu H."/>
            <person name="Boomsma J."/>
            <person name="Zhang G."/>
        </authorList>
    </citation>
    <scope>NUCLEOTIDE SEQUENCE [LARGE SCALE GENOMIC DNA]</scope>
    <source>
        <strain evidence="1">Tsep2-gDNA-1</strain>
        <tissue evidence="1">Whole body</tissue>
    </source>
</reference>
<accession>A0A195EV64</accession>
<name>A0A195EV64_9HYME</name>
<organism evidence="1 2">
    <name type="scientific">Trachymyrmex septentrionalis</name>
    <dbReference type="NCBI Taxonomy" id="34720"/>
    <lineage>
        <taxon>Eukaryota</taxon>
        <taxon>Metazoa</taxon>
        <taxon>Ecdysozoa</taxon>
        <taxon>Arthropoda</taxon>
        <taxon>Hexapoda</taxon>
        <taxon>Insecta</taxon>
        <taxon>Pterygota</taxon>
        <taxon>Neoptera</taxon>
        <taxon>Endopterygota</taxon>
        <taxon>Hymenoptera</taxon>
        <taxon>Apocrita</taxon>
        <taxon>Aculeata</taxon>
        <taxon>Formicoidea</taxon>
        <taxon>Formicidae</taxon>
        <taxon>Myrmicinae</taxon>
        <taxon>Trachymyrmex</taxon>
    </lineage>
</organism>